<evidence type="ECO:0000256" key="5">
    <source>
        <dbReference type="ARBA" id="ARBA00023157"/>
    </source>
</evidence>
<dbReference type="PROSITE" id="PS00941">
    <property type="entry name" value="CARBOXYLESTERASE_B_2"/>
    <property type="match status" value="1"/>
</dbReference>
<keyword evidence="6" id="KW-0325">Glycoprotein</keyword>
<evidence type="ECO:0000256" key="3">
    <source>
        <dbReference type="ARBA" id="ARBA00022487"/>
    </source>
</evidence>
<evidence type="ECO:0000256" key="6">
    <source>
        <dbReference type="ARBA" id="ARBA00023180"/>
    </source>
</evidence>
<dbReference type="PANTHER" id="PTHR43142:SF1">
    <property type="entry name" value="CARBOXYLIC ESTER HYDROLASE"/>
    <property type="match status" value="1"/>
</dbReference>
<dbReference type="PROSITE" id="PS00122">
    <property type="entry name" value="CARBOXYLESTERASE_B_1"/>
    <property type="match status" value="1"/>
</dbReference>
<organism evidence="9 10">
    <name type="scientific">Polypedilum vanderplanki</name>
    <name type="common">Sleeping chironomid midge</name>
    <dbReference type="NCBI Taxonomy" id="319348"/>
    <lineage>
        <taxon>Eukaryota</taxon>
        <taxon>Metazoa</taxon>
        <taxon>Ecdysozoa</taxon>
        <taxon>Arthropoda</taxon>
        <taxon>Hexapoda</taxon>
        <taxon>Insecta</taxon>
        <taxon>Pterygota</taxon>
        <taxon>Neoptera</taxon>
        <taxon>Endopterygota</taxon>
        <taxon>Diptera</taxon>
        <taxon>Nematocera</taxon>
        <taxon>Chironomoidea</taxon>
        <taxon>Chironomidae</taxon>
        <taxon>Chironominae</taxon>
        <taxon>Polypedilum</taxon>
        <taxon>Polypedilum</taxon>
    </lineage>
</organism>
<evidence type="ECO:0000256" key="2">
    <source>
        <dbReference type="ARBA" id="ARBA00010515"/>
    </source>
</evidence>
<dbReference type="OrthoDB" id="19653at2759"/>
<dbReference type="EMBL" id="JADBJN010000003">
    <property type="protein sequence ID" value="KAG5670711.1"/>
    <property type="molecule type" value="Genomic_DNA"/>
</dbReference>
<feature type="domain" description="Carboxylesterase type B" evidence="8">
    <location>
        <begin position="82"/>
        <end position="625"/>
    </location>
</feature>
<comment type="similarity">
    <text evidence="1 7">Belongs to the type-B carboxylesterase/lipase family.</text>
</comment>
<feature type="signal peptide" evidence="7">
    <location>
        <begin position="1"/>
        <end position="22"/>
    </location>
</feature>
<gene>
    <name evidence="9" type="ORF">PVAND_000957</name>
</gene>
<dbReference type="PROSITE" id="PS01173">
    <property type="entry name" value="LIPASE_GDXG_HIS"/>
    <property type="match status" value="1"/>
</dbReference>
<comment type="caution">
    <text evidence="9">The sequence shown here is derived from an EMBL/GenBank/DDBJ whole genome shotgun (WGS) entry which is preliminary data.</text>
</comment>
<reference evidence="9" key="1">
    <citation type="submission" date="2021-03" db="EMBL/GenBank/DDBJ databases">
        <title>Chromosome level genome of the anhydrobiotic midge Polypedilum vanderplanki.</title>
        <authorList>
            <person name="Yoshida Y."/>
            <person name="Kikawada T."/>
            <person name="Gusev O."/>
        </authorList>
    </citation>
    <scope>NUCLEOTIDE SEQUENCE</scope>
    <source>
        <strain evidence="9">NIAS01</strain>
        <tissue evidence="9">Whole body or cell culture</tissue>
    </source>
</reference>
<sequence length="637" mass="72776">MKVKLFCCCIWTLLIIYKNAAAIQPSTFGSYVDSFGRITNTIKDTNAWKRFNGFQNLMQQRPQRFMRVVQEFVRGIRQEERHVVKTKMGALRGRYQAFKTGVKGGYFSFQGIRYGKAPSGERRFRAALPEGNWNGIRTALREGPSCPHRNMILDNFRGNEDCLFLNVYTPFLPENNTNPKLPILFYIHGGAFQFGNGNSFLFGPDYFMESKEIILVTMNYRLGALGFLNTGTVDAPGNVGLKDQVLALKWVRDNIEFFGGDKHEITIGGQSAGSASVHYHILSPLSKGLFKRAILQSGVSISPWALSDIPHERAFSLGKALNFVTNDTNSLIQFLRKVTPQKIVDASPKTLTLEDARKNIGLAFVPSIEKVFPTTNDTDPEYDQPFLTEHPLKILREGRFNKVPLMLGFNAHEAMLFIRRFKKDKTLLSQYENDFVRLVPLDLNVTGGRFSTEADLVADRIRDFYLGGRPISMNTVEEMILLLTDLMFVRGMTNTAKIHGKYSRDNIYFYRFAYDGALGLYKRLLNVNRPGVCHGDELGYLFYFGFFNVKIDATSSEANVKSRLLRLWTNFVKFGNPTPKGKADQLLNLEWNPINSTSPYQIPYLDITTMLEMKKNPEQERMEFWDDLYEQYNGDFM</sequence>
<dbReference type="Pfam" id="PF00135">
    <property type="entry name" value="COesterase"/>
    <property type="match status" value="1"/>
</dbReference>
<evidence type="ECO:0000256" key="7">
    <source>
        <dbReference type="RuleBase" id="RU361235"/>
    </source>
</evidence>
<dbReference type="InterPro" id="IPR002168">
    <property type="entry name" value="Lipase_GDXG_HIS_AS"/>
</dbReference>
<dbReference type="SUPFAM" id="SSF53474">
    <property type="entry name" value="alpha/beta-Hydrolases"/>
    <property type="match status" value="1"/>
</dbReference>
<dbReference type="GO" id="GO:0052689">
    <property type="term" value="F:carboxylic ester hydrolase activity"/>
    <property type="evidence" value="ECO:0007669"/>
    <property type="project" value="UniProtKB-KW"/>
</dbReference>
<evidence type="ECO:0000259" key="8">
    <source>
        <dbReference type="Pfam" id="PF00135"/>
    </source>
</evidence>
<keyword evidence="10" id="KW-1185">Reference proteome</keyword>
<protein>
    <recommendedName>
        <fullName evidence="7">Carboxylic ester hydrolase</fullName>
        <ecNumber evidence="7">3.1.1.-</ecNumber>
    </recommendedName>
</protein>
<keyword evidence="5" id="KW-1015">Disulfide bond</keyword>
<keyword evidence="4 7" id="KW-0378">Hydrolase</keyword>
<dbReference type="Gene3D" id="3.40.50.1820">
    <property type="entry name" value="alpha/beta hydrolase"/>
    <property type="match status" value="1"/>
</dbReference>
<evidence type="ECO:0000313" key="9">
    <source>
        <dbReference type="EMBL" id="KAG5670711.1"/>
    </source>
</evidence>
<dbReference type="InterPro" id="IPR029058">
    <property type="entry name" value="AB_hydrolase_fold"/>
</dbReference>
<keyword evidence="3" id="KW-0719">Serine esterase</keyword>
<keyword evidence="7" id="KW-0732">Signal</keyword>
<dbReference type="InterPro" id="IPR019826">
    <property type="entry name" value="Carboxylesterase_B_AS"/>
</dbReference>
<evidence type="ECO:0000256" key="4">
    <source>
        <dbReference type="ARBA" id="ARBA00022801"/>
    </source>
</evidence>
<accession>A0A9J6BM34</accession>
<dbReference type="InterPro" id="IPR002018">
    <property type="entry name" value="CarbesteraseB"/>
</dbReference>
<dbReference type="Proteomes" id="UP001107558">
    <property type="component" value="Chromosome 3"/>
</dbReference>
<proteinExistence type="inferred from homology"/>
<comment type="similarity">
    <text evidence="2">Belongs to the 'GDXG' lipolytic enzyme family.</text>
</comment>
<dbReference type="AlphaFoldDB" id="A0A9J6BM34"/>
<dbReference type="EC" id="3.1.1.-" evidence="7"/>
<dbReference type="PANTHER" id="PTHR43142">
    <property type="entry name" value="CARBOXYLIC ESTER HYDROLASE"/>
    <property type="match status" value="1"/>
</dbReference>
<dbReference type="InterPro" id="IPR019819">
    <property type="entry name" value="Carboxylesterase_B_CS"/>
</dbReference>
<evidence type="ECO:0000313" key="10">
    <source>
        <dbReference type="Proteomes" id="UP001107558"/>
    </source>
</evidence>
<dbReference type="FunFam" id="3.40.50.1820:FF:000092">
    <property type="entry name" value="Carboxylic ester hydrolase"/>
    <property type="match status" value="1"/>
</dbReference>
<feature type="chain" id="PRO_5039962738" description="Carboxylic ester hydrolase" evidence="7">
    <location>
        <begin position="23"/>
        <end position="637"/>
    </location>
</feature>
<name>A0A9J6BM34_POLVA</name>
<evidence type="ECO:0000256" key="1">
    <source>
        <dbReference type="ARBA" id="ARBA00005964"/>
    </source>
</evidence>